<keyword evidence="2" id="KW-1185">Reference proteome</keyword>
<evidence type="ECO:0000313" key="2">
    <source>
        <dbReference type="Proteomes" id="UP001498398"/>
    </source>
</evidence>
<dbReference type="Proteomes" id="UP001498398">
    <property type="component" value="Unassembled WGS sequence"/>
</dbReference>
<sequence length="113" mass="13026">MSAVYGTIIPESREQEMKELKEFWKVYMLCLGGILTPASLRKGRDKKDDAPILSPVHPRPIPRITLPQFLSKFGIQEDVEKKWQVTDEFMAKIEKADLDMHAKQQQSQSLSRP</sequence>
<accession>A0ABR1IMR0</accession>
<protein>
    <submittedName>
        <fullName evidence="1">Uncharacterized protein</fullName>
    </submittedName>
</protein>
<organism evidence="1 2">
    <name type="scientific">Marasmiellus scandens</name>
    <dbReference type="NCBI Taxonomy" id="2682957"/>
    <lineage>
        <taxon>Eukaryota</taxon>
        <taxon>Fungi</taxon>
        <taxon>Dikarya</taxon>
        <taxon>Basidiomycota</taxon>
        <taxon>Agaricomycotina</taxon>
        <taxon>Agaricomycetes</taxon>
        <taxon>Agaricomycetidae</taxon>
        <taxon>Agaricales</taxon>
        <taxon>Marasmiineae</taxon>
        <taxon>Omphalotaceae</taxon>
        <taxon>Marasmiellus</taxon>
    </lineage>
</organism>
<evidence type="ECO:0000313" key="1">
    <source>
        <dbReference type="EMBL" id="KAK7433820.1"/>
    </source>
</evidence>
<dbReference type="EMBL" id="JBANRG010000139">
    <property type="protein sequence ID" value="KAK7433820.1"/>
    <property type="molecule type" value="Genomic_DNA"/>
</dbReference>
<comment type="caution">
    <text evidence="1">The sequence shown here is derived from an EMBL/GenBank/DDBJ whole genome shotgun (WGS) entry which is preliminary data.</text>
</comment>
<name>A0ABR1IMR0_9AGAR</name>
<gene>
    <name evidence="1" type="ORF">VKT23_020536</name>
</gene>
<proteinExistence type="predicted"/>
<reference evidence="1 2" key="1">
    <citation type="submission" date="2024-01" db="EMBL/GenBank/DDBJ databases">
        <title>A draft genome for the cacao thread blight pathogen Marasmiellus scandens.</title>
        <authorList>
            <person name="Baruah I.K."/>
            <person name="Leung J."/>
            <person name="Bukari Y."/>
            <person name="Amoako-Attah I."/>
            <person name="Meinhardt L.W."/>
            <person name="Bailey B.A."/>
            <person name="Cohen S.P."/>
        </authorList>
    </citation>
    <scope>NUCLEOTIDE SEQUENCE [LARGE SCALE GENOMIC DNA]</scope>
    <source>
        <strain evidence="1 2">GH-19</strain>
    </source>
</reference>